<evidence type="ECO:0000256" key="7">
    <source>
        <dbReference type="ARBA" id="ARBA00022967"/>
    </source>
</evidence>
<keyword evidence="9" id="KW-0411">Iron-sulfur</keyword>
<dbReference type="RefSeq" id="WP_066339814.1">
    <property type="nucleotide sequence ID" value="NZ_CP016503.1"/>
</dbReference>
<dbReference type="GO" id="GO:0046872">
    <property type="term" value="F:metal ion binding"/>
    <property type="evidence" value="ECO:0007669"/>
    <property type="project" value="UniProtKB-KW"/>
</dbReference>
<evidence type="ECO:0000313" key="16">
    <source>
        <dbReference type="EMBL" id="ANV97933.1"/>
    </source>
</evidence>
<dbReference type="GO" id="GO:0051537">
    <property type="term" value="F:2 iron, 2 sulfur cluster binding"/>
    <property type="evidence" value="ECO:0007669"/>
    <property type="project" value="UniProtKB-KW"/>
</dbReference>
<dbReference type="CDD" id="cd00207">
    <property type="entry name" value="fer2"/>
    <property type="match status" value="1"/>
</dbReference>
<dbReference type="SUPFAM" id="SSF54292">
    <property type="entry name" value="2Fe-2S ferredoxin-like"/>
    <property type="match status" value="1"/>
</dbReference>
<keyword evidence="11" id="KW-0472">Membrane</keyword>
<dbReference type="InterPro" id="IPR001041">
    <property type="entry name" value="2Fe-2S_ferredoxin-type"/>
</dbReference>
<dbReference type="InterPro" id="IPR006963">
    <property type="entry name" value="Mopterin_OxRdtase_4Fe-4S_dom"/>
</dbReference>
<dbReference type="GO" id="GO:0003954">
    <property type="term" value="F:NADH dehydrogenase activity"/>
    <property type="evidence" value="ECO:0007669"/>
    <property type="project" value="TreeGrafter"/>
</dbReference>
<evidence type="ECO:0000256" key="3">
    <source>
        <dbReference type="ARBA" id="ARBA00005404"/>
    </source>
</evidence>
<evidence type="ECO:0000256" key="8">
    <source>
        <dbReference type="ARBA" id="ARBA00023004"/>
    </source>
</evidence>
<dbReference type="SUPFAM" id="SSF53706">
    <property type="entry name" value="Formate dehydrogenase/DMSO reductase, domains 1-3"/>
    <property type="match status" value="1"/>
</dbReference>
<dbReference type="PROSITE" id="PS00641">
    <property type="entry name" value="COMPLEX1_75K_1"/>
    <property type="match status" value="1"/>
</dbReference>
<dbReference type="SMART" id="SM00929">
    <property type="entry name" value="NADH-G_4Fe-4S_3"/>
    <property type="match status" value="1"/>
</dbReference>
<dbReference type="GO" id="GO:0008137">
    <property type="term" value="F:NADH dehydrogenase (ubiquinone) activity"/>
    <property type="evidence" value="ECO:0007669"/>
    <property type="project" value="InterPro"/>
</dbReference>
<proteinExistence type="inferred from homology"/>
<evidence type="ECO:0000256" key="2">
    <source>
        <dbReference type="ARBA" id="ARBA00004370"/>
    </source>
</evidence>
<dbReference type="OrthoDB" id="9816402at2"/>
<dbReference type="FunFam" id="3.10.20.740:FF:000004">
    <property type="entry name" value="NADH-quinone oxidoreductase"/>
    <property type="match status" value="1"/>
</dbReference>
<dbReference type="PROSITE" id="PS00643">
    <property type="entry name" value="COMPLEX1_75K_3"/>
    <property type="match status" value="1"/>
</dbReference>
<dbReference type="PROSITE" id="PS51669">
    <property type="entry name" value="4FE4S_MOW_BIS_MGD"/>
    <property type="match status" value="1"/>
</dbReference>
<keyword evidence="8" id="KW-0408">Iron</keyword>
<evidence type="ECO:0000313" key="17">
    <source>
        <dbReference type="Proteomes" id="UP000092884"/>
    </source>
</evidence>
<dbReference type="InterPro" id="IPR000283">
    <property type="entry name" value="NADH_UbQ_OxRdtase_75kDa_su_CS"/>
</dbReference>
<dbReference type="GO" id="GO:0051539">
    <property type="term" value="F:4 iron, 4 sulfur cluster binding"/>
    <property type="evidence" value="ECO:0007669"/>
    <property type="project" value="UniProtKB-KW"/>
</dbReference>
<keyword evidence="5" id="KW-0001">2Fe-2S</keyword>
<reference evidence="17" key="1">
    <citation type="submission" date="2016-07" db="EMBL/GenBank/DDBJ databases">
        <authorList>
            <person name="Florea S."/>
            <person name="Webb J.S."/>
            <person name="Jaromczyk J."/>
            <person name="Schardl C.L."/>
        </authorList>
    </citation>
    <scope>NUCLEOTIDE SEQUENCE [LARGE SCALE GENOMIC DNA]</scope>
    <source>
        <strain evidence="17">MIT 01-6242</strain>
    </source>
</reference>
<evidence type="ECO:0000259" key="14">
    <source>
        <dbReference type="PROSITE" id="PS51669"/>
    </source>
</evidence>
<dbReference type="Pfam" id="PF10588">
    <property type="entry name" value="NADH-G_4Fe-4S_3"/>
    <property type="match status" value="1"/>
</dbReference>
<comment type="similarity">
    <text evidence="3">Belongs to the complex I 75 kDa subunit family.</text>
</comment>
<gene>
    <name evidence="16" type="ORF">BBW65_03575</name>
</gene>
<dbReference type="Proteomes" id="UP000092884">
    <property type="component" value="Chromosome"/>
</dbReference>
<evidence type="ECO:0000256" key="12">
    <source>
        <dbReference type="ARBA" id="ARBA00034078"/>
    </source>
</evidence>
<dbReference type="InterPro" id="IPR019574">
    <property type="entry name" value="NADH_UbQ_OxRdtase_Gsu_4Fe4S-bd"/>
</dbReference>
<keyword evidence="6" id="KW-0479">Metal-binding</keyword>
<evidence type="ECO:0000256" key="4">
    <source>
        <dbReference type="ARBA" id="ARBA00022485"/>
    </source>
</evidence>
<keyword evidence="7" id="KW-1278">Translocase</keyword>
<evidence type="ECO:0000256" key="9">
    <source>
        <dbReference type="ARBA" id="ARBA00023014"/>
    </source>
</evidence>
<dbReference type="Pfam" id="PF22117">
    <property type="entry name" value="Fer4_Nqo3"/>
    <property type="match status" value="1"/>
</dbReference>
<evidence type="ECO:0000256" key="5">
    <source>
        <dbReference type="ARBA" id="ARBA00022714"/>
    </source>
</evidence>
<dbReference type="Pfam" id="PF13510">
    <property type="entry name" value="Fer2_4"/>
    <property type="match status" value="1"/>
</dbReference>
<evidence type="ECO:0000256" key="6">
    <source>
        <dbReference type="ARBA" id="ARBA00022723"/>
    </source>
</evidence>
<keyword evidence="17" id="KW-1185">Reference proteome</keyword>
<feature type="domain" description="4Fe-4S His(Cys)3-ligated-type" evidence="15">
    <location>
        <begin position="78"/>
        <end position="117"/>
    </location>
</feature>
<evidence type="ECO:0000256" key="11">
    <source>
        <dbReference type="ARBA" id="ARBA00023136"/>
    </source>
</evidence>
<dbReference type="KEGG" id="het:BBW65_03575"/>
<comment type="cofactor">
    <cofactor evidence="1">
        <name>[4Fe-4S] cluster</name>
        <dbReference type="ChEBI" id="CHEBI:49883"/>
    </cofactor>
</comment>
<evidence type="ECO:0000259" key="15">
    <source>
        <dbReference type="PROSITE" id="PS51839"/>
    </source>
</evidence>
<keyword evidence="4" id="KW-0004">4Fe-4S</keyword>
<keyword evidence="10" id="KW-0520">NAD</keyword>
<dbReference type="EMBL" id="CP016503">
    <property type="protein sequence ID" value="ANV97933.1"/>
    <property type="molecule type" value="Genomic_DNA"/>
</dbReference>
<dbReference type="InterPro" id="IPR036010">
    <property type="entry name" value="2Fe-2S_ferredoxin-like_sf"/>
</dbReference>
<evidence type="ECO:0000256" key="10">
    <source>
        <dbReference type="ARBA" id="ARBA00023027"/>
    </source>
</evidence>
<dbReference type="InterPro" id="IPR054351">
    <property type="entry name" value="NADH_UbQ_OxRdtase_ferredoxin"/>
</dbReference>
<dbReference type="GO" id="GO:0042773">
    <property type="term" value="P:ATP synthesis coupled electron transport"/>
    <property type="evidence" value="ECO:0007669"/>
    <property type="project" value="InterPro"/>
</dbReference>
<evidence type="ECO:0000256" key="1">
    <source>
        <dbReference type="ARBA" id="ARBA00001966"/>
    </source>
</evidence>
<comment type="cofactor">
    <cofactor evidence="12">
        <name>[2Fe-2S] cluster</name>
        <dbReference type="ChEBI" id="CHEBI:190135"/>
    </cofactor>
</comment>
<dbReference type="STRING" id="222136.BBW65_03575"/>
<dbReference type="Gene3D" id="2.20.25.90">
    <property type="entry name" value="ADC-like domains"/>
    <property type="match status" value="1"/>
</dbReference>
<dbReference type="InterPro" id="IPR050123">
    <property type="entry name" value="Prok_molybdopt-oxidoreductase"/>
</dbReference>
<dbReference type="AlphaFoldDB" id="A0A1B1U587"/>
<comment type="subcellular location">
    <subcellularLocation>
        <location evidence="2">Membrane</location>
    </subcellularLocation>
</comment>
<dbReference type="PROSITE" id="PS51085">
    <property type="entry name" value="2FE2S_FER_2"/>
    <property type="match status" value="1"/>
</dbReference>
<feature type="domain" description="2Fe-2S ferredoxin-type" evidence="13">
    <location>
        <begin position="1"/>
        <end position="78"/>
    </location>
</feature>
<dbReference type="Gene3D" id="3.30.70.20">
    <property type="match status" value="1"/>
</dbReference>
<dbReference type="SUPFAM" id="SSF54862">
    <property type="entry name" value="4Fe-4S ferredoxins"/>
    <property type="match status" value="1"/>
</dbReference>
<evidence type="ECO:0000259" key="13">
    <source>
        <dbReference type="PROSITE" id="PS51085"/>
    </source>
</evidence>
<dbReference type="GO" id="GO:0016020">
    <property type="term" value="C:membrane"/>
    <property type="evidence" value="ECO:0007669"/>
    <property type="project" value="UniProtKB-SubCell"/>
</dbReference>
<feature type="domain" description="4Fe-4S Mo/W bis-MGD-type" evidence="14">
    <location>
        <begin position="217"/>
        <end position="278"/>
    </location>
</feature>
<dbReference type="Gene3D" id="3.10.20.740">
    <property type="match status" value="1"/>
</dbReference>
<name>A0A1B1U587_9HELI</name>
<organism evidence="16 17">
    <name type="scientific">Helicobacter enhydrae</name>
    <dbReference type="NCBI Taxonomy" id="222136"/>
    <lineage>
        <taxon>Bacteria</taxon>
        <taxon>Pseudomonadati</taxon>
        <taxon>Campylobacterota</taxon>
        <taxon>Epsilonproteobacteria</taxon>
        <taxon>Campylobacterales</taxon>
        <taxon>Helicobacteraceae</taxon>
        <taxon>Helicobacter</taxon>
    </lineage>
</organism>
<sequence length="464" mass="52751">MVEIIVDGERVSVDERGNLISELKKHNIEIPHFCYHEALGVSGNCRMCLIEVVGQKRPQIACDTPIKAGMEIKINSEMTRKIQRGILELEFINHPIDCPVCDQAGECSLQEYYMSYDKADSRVRLTEKVRKTKKEDFGSNVIHDAERCVLCRRCVRFTEICTQTYELGVGNRGEHSKIILFNDEKIDNPYAGNIVDVCPVGAMTSADFRFKKRVWHLKNTPAICQGCERGCAIWVDSSQDKYEEQRIYRFRPRVDEAVNGHFICDYGRYSYKNEQILVQENVQGLLDTLKERLLHQAGECDLLMTSSLSLEEMFAVVHFAKDFGLKVYGYDDFVDESFCDTQGLKLRYPNKTANKKGLDYFVEHFGVLRDLSTLKDKVVVLHLGSGIERLNLANKQTICIGSFEGADLICASAYHRDGHSVNVDNKLRTSKASFGNQSLSIEQIVGAIAGKQYEFDLDILKVFE</sequence>
<protein>
    <submittedName>
        <fullName evidence="16">Ferredoxin</fullName>
    </submittedName>
</protein>
<accession>A0A1B1U587</accession>
<dbReference type="PANTHER" id="PTHR43105">
    <property type="entry name" value="RESPIRATORY NITRATE REDUCTASE"/>
    <property type="match status" value="1"/>
</dbReference>
<dbReference type="PANTHER" id="PTHR43105:SF12">
    <property type="entry name" value="NADH-QUINONE OXIDOREDUCTASE SUBUNIT G"/>
    <property type="match status" value="1"/>
</dbReference>
<dbReference type="PROSITE" id="PS51839">
    <property type="entry name" value="4FE4S_HC3"/>
    <property type="match status" value="1"/>
</dbReference>